<evidence type="ECO:0000313" key="2">
    <source>
        <dbReference type="EMBL" id="KAG0712197.1"/>
    </source>
</evidence>
<dbReference type="AlphaFoldDB" id="A0A8J4XSQ9"/>
<feature type="signal peptide" evidence="1">
    <location>
        <begin position="1"/>
        <end position="18"/>
    </location>
</feature>
<name>A0A8J4XSQ9_CHIOP</name>
<dbReference type="Proteomes" id="UP000770661">
    <property type="component" value="Unassembled WGS sequence"/>
</dbReference>
<organism evidence="2 3">
    <name type="scientific">Chionoecetes opilio</name>
    <name type="common">Atlantic snow crab</name>
    <name type="synonym">Cancer opilio</name>
    <dbReference type="NCBI Taxonomy" id="41210"/>
    <lineage>
        <taxon>Eukaryota</taxon>
        <taxon>Metazoa</taxon>
        <taxon>Ecdysozoa</taxon>
        <taxon>Arthropoda</taxon>
        <taxon>Crustacea</taxon>
        <taxon>Multicrustacea</taxon>
        <taxon>Malacostraca</taxon>
        <taxon>Eumalacostraca</taxon>
        <taxon>Eucarida</taxon>
        <taxon>Decapoda</taxon>
        <taxon>Pleocyemata</taxon>
        <taxon>Brachyura</taxon>
        <taxon>Eubrachyura</taxon>
        <taxon>Majoidea</taxon>
        <taxon>Majidae</taxon>
        <taxon>Chionoecetes</taxon>
    </lineage>
</organism>
<keyword evidence="3" id="KW-1185">Reference proteome</keyword>
<comment type="caution">
    <text evidence="2">The sequence shown here is derived from an EMBL/GenBank/DDBJ whole genome shotgun (WGS) entry which is preliminary data.</text>
</comment>
<gene>
    <name evidence="2" type="ORF">GWK47_019004</name>
</gene>
<dbReference type="EMBL" id="JACEEZ010022659">
    <property type="protein sequence ID" value="KAG0712197.1"/>
    <property type="molecule type" value="Genomic_DNA"/>
</dbReference>
<feature type="chain" id="PRO_5035220547" evidence="1">
    <location>
        <begin position="19"/>
        <end position="110"/>
    </location>
</feature>
<accession>A0A8J4XSQ9</accession>
<reference evidence="2" key="1">
    <citation type="submission" date="2020-07" db="EMBL/GenBank/DDBJ databases">
        <title>The High-quality genome of the commercially important snow crab, Chionoecetes opilio.</title>
        <authorList>
            <person name="Jeong J.-H."/>
            <person name="Ryu S."/>
        </authorList>
    </citation>
    <scope>NUCLEOTIDE SEQUENCE</scope>
    <source>
        <strain evidence="2">MADBK_172401_WGS</strain>
        <tissue evidence="2">Digestive gland</tissue>
    </source>
</reference>
<evidence type="ECO:0000313" key="3">
    <source>
        <dbReference type="Proteomes" id="UP000770661"/>
    </source>
</evidence>
<protein>
    <submittedName>
        <fullName evidence="2">Uncharacterized protein</fullName>
    </submittedName>
</protein>
<sequence length="110" mass="11772">MKVQVCVVVVAAAVLVGAAPHKDAMEFWIDFMRLLTAGVCGPDLCWPASKPCFDALKHPVITTQEQLAEAKDNFTQCAETVGATDADFSALSFGFPNEGLSESHASHHQP</sequence>
<proteinExistence type="predicted"/>
<keyword evidence="1" id="KW-0732">Signal</keyword>
<evidence type="ECO:0000256" key="1">
    <source>
        <dbReference type="SAM" id="SignalP"/>
    </source>
</evidence>